<dbReference type="InterPro" id="IPR010730">
    <property type="entry name" value="HET"/>
</dbReference>
<organism evidence="3 4">
    <name type="scientific">Oculimacula yallundae</name>
    <dbReference type="NCBI Taxonomy" id="86028"/>
    <lineage>
        <taxon>Eukaryota</taxon>
        <taxon>Fungi</taxon>
        <taxon>Dikarya</taxon>
        <taxon>Ascomycota</taxon>
        <taxon>Pezizomycotina</taxon>
        <taxon>Leotiomycetes</taxon>
        <taxon>Helotiales</taxon>
        <taxon>Ploettnerulaceae</taxon>
        <taxon>Oculimacula</taxon>
    </lineage>
</organism>
<evidence type="ECO:0000313" key="3">
    <source>
        <dbReference type="EMBL" id="KAL2063628.1"/>
    </source>
</evidence>
<dbReference type="Proteomes" id="UP001595075">
    <property type="component" value="Unassembled WGS sequence"/>
</dbReference>
<reference evidence="3 4" key="1">
    <citation type="journal article" date="2024" name="Commun. Biol.">
        <title>Comparative genomic analysis of thermophilic fungi reveals convergent evolutionary adaptations and gene losses.</title>
        <authorList>
            <person name="Steindorff A.S."/>
            <person name="Aguilar-Pontes M.V."/>
            <person name="Robinson A.J."/>
            <person name="Andreopoulos B."/>
            <person name="LaButti K."/>
            <person name="Kuo A."/>
            <person name="Mondo S."/>
            <person name="Riley R."/>
            <person name="Otillar R."/>
            <person name="Haridas S."/>
            <person name="Lipzen A."/>
            <person name="Grimwood J."/>
            <person name="Schmutz J."/>
            <person name="Clum A."/>
            <person name="Reid I.D."/>
            <person name="Moisan M.C."/>
            <person name="Butler G."/>
            <person name="Nguyen T.T.M."/>
            <person name="Dewar K."/>
            <person name="Conant G."/>
            <person name="Drula E."/>
            <person name="Henrissat B."/>
            <person name="Hansel C."/>
            <person name="Singer S."/>
            <person name="Hutchinson M.I."/>
            <person name="de Vries R.P."/>
            <person name="Natvig D.O."/>
            <person name="Powell A.J."/>
            <person name="Tsang A."/>
            <person name="Grigoriev I.V."/>
        </authorList>
    </citation>
    <scope>NUCLEOTIDE SEQUENCE [LARGE SCALE GENOMIC DNA]</scope>
    <source>
        <strain evidence="3 4">CBS 494.80</strain>
    </source>
</reference>
<feature type="region of interest" description="Disordered" evidence="1">
    <location>
        <begin position="688"/>
        <end position="739"/>
    </location>
</feature>
<evidence type="ECO:0000259" key="2">
    <source>
        <dbReference type="Pfam" id="PF06985"/>
    </source>
</evidence>
<dbReference type="InterPro" id="IPR052895">
    <property type="entry name" value="HetReg/Transcr_Mod"/>
</dbReference>
<evidence type="ECO:0000313" key="4">
    <source>
        <dbReference type="Proteomes" id="UP001595075"/>
    </source>
</evidence>
<gene>
    <name evidence="3" type="ORF">VTL71DRAFT_5433</name>
</gene>
<dbReference type="Pfam" id="PF06985">
    <property type="entry name" value="HET"/>
    <property type="match status" value="1"/>
</dbReference>
<dbReference type="PANTHER" id="PTHR24148:SF64">
    <property type="entry name" value="HETEROKARYON INCOMPATIBILITY DOMAIN-CONTAINING PROTEIN"/>
    <property type="match status" value="1"/>
</dbReference>
<accession>A0ABR4C120</accession>
<dbReference type="PANTHER" id="PTHR24148">
    <property type="entry name" value="ANKYRIN REPEAT DOMAIN-CONTAINING PROTEIN 39 HOMOLOG-RELATED"/>
    <property type="match status" value="1"/>
</dbReference>
<proteinExistence type="predicted"/>
<keyword evidence="4" id="KW-1185">Reference proteome</keyword>
<protein>
    <recommendedName>
        <fullName evidence="2">Heterokaryon incompatibility domain-containing protein</fullName>
    </recommendedName>
</protein>
<sequence>MAEASETSRPLPYDADRILFDTSLVPKDPESRRIKRPLQPGYRPQGELGVEWSSLIKAVIAIRDPGRWNFQYSPLKPGEIRLVIIRPGKFDDQLQLDIRAAPLTDKLAYKALSYEWGFGPAMFEIILRDYTSVPSNILERVRTKFFRGIGTKYYVRQNLVEALRHLRDREKPIVMWIDALCINQTDKDEKAEQIAQMANVYGFATNVDVWLGTATQNTDNAMDFVGEVLSDEAVRHVTESRVNWADLMNLMSSRWFSRRWVIQEVAMAKKVTVHCGLKKIPWSDFSDAVTIFKDREDVVEAQQNNQVRPQKALTTIGFNVLAAMGATKLINAKSQAIERHNDDQFEMKLTLEKLVCNLTSFDAGDPRDIIYAVLPISRDFPEQLRPNYNHSLLQVYTEFVQYCITSTKSLDILCRHWTPTHTLIRQPDKSLFETTLPSWMSILNRAAFGPPDQIFRGRRNAESLVNIDARPYNASRGHSNTDVKFGTKRMDHDTADPNLLIETYDGTLTVNGIILGPISNLTSRIIPGKLPQELITMAGWTHSLKDTKPKLEDVPDMLWRTLMADRDNQDKSSESIYRRACLRCLLDEDVNGDIDVQALMSSADARESLRVKLPEFLKRTQEVVWNRKAFRAGKENFFGLGPKEAQLGDLLCILYGCSVPVILREVAKKPMLGQRRVEIDGSIYAMAPTTSGSRGGRIGGRGGRKRAAVSRSINGRTAKKQRLETPPAQQRTPHEDHPGPFYEIIGECFVHGIMDGEALDSKSLAYTDKQFTLV</sequence>
<dbReference type="EMBL" id="JAZHXI010000015">
    <property type="protein sequence ID" value="KAL2063628.1"/>
    <property type="molecule type" value="Genomic_DNA"/>
</dbReference>
<feature type="domain" description="Heterokaryon incompatibility" evidence="2">
    <location>
        <begin position="109"/>
        <end position="264"/>
    </location>
</feature>
<name>A0ABR4C120_9HELO</name>
<evidence type="ECO:0000256" key="1">
    <source>
        <dbReference type="SAM" id="MobiDB-lite"/>
    </source>
</evidence>
<comment type="caution">
    <text evidence="3">The sequence shown here is derived from an EMBL/GenBank/DDBJ whole genome shotgun (WGS) entry which is preliminary data.</text>
</comment>